<evidence type="ECO:0000313" key="2">
    <source>
        <dbReference type="EMBL" id="PSC05682.1"/>
    </source>
</evidence>
<evidence type="ECO:0000313" key="3">
    <source>
        <dbReference type="Proteomes" id="UP000239772"/>
    </source>
</evidence>
<reference evidence="3" key="1">
    <citation type="submission" date="2018-03" db="EMBL/GenBank/DDBJ databases">
        <authorList>
            <person name="Sun L."/>
            <person name="Liu H."/>
            <person name="Chen W."/>
            <person name="Huang K."/>
            <person name="Liu W."/>
            <person name="Gao X."/>
        </authorList>
    </citation>
    <scope>NUCLEOTIDE SEQUENCE [LARGE SCALE GENOMIC DNA]</scope>
    <source>
        <strain evidence="3">SH9</strain>
    </source>
</reference>
<name>A0A2T1HVI9_9HYPH</name>
<dbReference type="RefSeq" id="WP_106335925.1">
    <property type="nucleotide sequence ID" value="NZ_PVZS01000006.1"/>
</dbReference>
<feature type="transmembrane region" description="Helical" evidence="1">
    <location>
        <begin position="69"/>
        <end position="86"/>
    </location>
</feature>
<dbReference type="Proteomes" id="UP000239772">
    <property type="component" value="Unassembled WGS sequence"/>
</dbReference>
<keyword evidence="1" id="KW-1133">Transmembrane helix</keyword>
<feature type="transmembrane region" description="Helical" evidence="1">
    <location>
        <begin position="36"/>
        <end position="57"/>
    </location>
</feature>
<sequence length="89" mass="9679">MNRFSIIFVAGLALFGLLQGLAFARWPHLEDAVVPSFLWPLLASLAVDVAIRPAVAAGKLPDLRTETRFAGLVAAVFVFMATRWVIPSL</sequence>
<keyword evidence="1" id="KW-0472">Membrane</keyword>
<keyword evidence="3" id="KW-1185">Reference proteome</keyword>
<protein>
    <submittedName>
        <fullName evidence="2">Uncharacterized protein</fullName>
    </submittedName>
</protein>
<keyword evidence="1" id="KW-0812">Transmembrane</keyword>
<gene>
    <name evidence="2" type="ORF">SLNSH_06795</name>
</gene>
<dbReference type="AlphaFoldDB" id="A0A2T1HVI9"/>
<dbReference type="EMBL" id="PVZS01000006">
    <property type="protein sequence ID" value="PSC05682.1"/>
    <property type="molecule type" value="Genomic_DNA"/>
</dbReference>
<organism evidence="2 3">
    <name type="scientific">Alsobacter soli</name>
    <dbReference type="NCBI Taxonomy" id="2109933"/>
    <lineage>
        <taxon>Bacteria</taxon>
        <taxon>Pseudomonadati</taxon>
        <taxon>Pseudomonadota</taxon>
        <taxon>Alphaproteobacteria</taxon>
        <taxon>Hyphomicrobiales</taxon>
        <taxon>Alsobacteraceae</taxon>
        <taxon>Alsobacter</taxon>
    </lineage>
</organism>
<comment type="caution">
    <text evidence="2">The sequence shown here is derived from an EMBL/GenBank/DDBJ whole genome shotgun (WGS) entry which is preliminary data.</text>
</comment>
<proteinExistence type="predicted"/>
<evidence type="ECO:0000256" key="1">
    <source>
        <dbReference type="SAM" id="Phobius"/>
    </source>
</evidence>
<accession>A0A2T1HVI9</accession>